<reference evidence="1" key="1">
    <citation type="journal article" date="2014" name="Front. Microbiol.">
        <title>High frequency of phylogenetically diverse reductive dehalogenase-homologous genes in deep subseafloor sedimentary metagenomes.</title>
        <authorList>
            <person name="Kawai M."/>
            <person name="Futagami T."/>
            <person name="Toyoda A."/>
            <person name="Takaki Y."/>
            <person name="Nishi S."/>
            <person name="Hori S."/>
            <person name="Arai W."/>
            <person name="Tsubouchi T."/>
            <person name="Morono Y."/>
            <person name="Uchiyama I."/>
            <person name="Ito T."/>
            <person name="Fujiyama A."/>
            <person name="Inagaki F."/>
            <person name="Takami H."/>
        </authorList>
    </citation>
    <scope>NUCLEOTIDE SEQUENCE</scope>
    <source>
        <strain evidence="1">Expedition CK06-06</strain>
    </source>
</reference>
<dbReference type="GO" id="GO:0008713">
    <property type="term" value="F:ADP-heptose-lipopolysaccharide heptosyltransferase activity"/>
    <property type="evidence" value="ECO:0007669"/>
    <property type="project" value="TreeGrafter"/>
</dbReference>
<sequence length="237" mass="26935">MENDLNRANSLYIRVPGGYGDNLMATAVVAAVRREYPDMRIFVATKRLDIFENNPHIAGLYNTRTLLKKNMSVYNRCCVLEYVPYAKIRESNEKKHWIDFFYDCLPISIKHRTYQPEIYLTWRERNCRSRRLEKLQRPIAVISPYGGATSKIPNKFYPVEKWPAIVAGLSEASFSVIQVGEKKEGPVLPGVIDWRGLGYRKSAAALLHCDALITHPSGFMHLATALLVPCLTLFGGV</sequence>
<dbReference type="GO" id="GO:0009244">
    <property type="term" value="P:lipopolysaccharide core region biosynthetic process"/>
    <property type="evidence" value="ECO:0007669"/>
    <property type="project" value="TreeGrafter"/>
</dbReference>
<gene>
    <name evidence="1" type="ORF">S06H3_35493</name>
</gene>
<evidence type="ECO:0000313" key="1">
    <source>
        <dbReference type="EMBL" id="GAI23415.1"/>
    </source>
</evidence>
<dbReference type="InterPro" id="IPR051199">
    <property type="entry name" value="LPS_LOS_Heptosyltrfase"/>
</dbReference>
<organism evidence="1">
    <name type="scientific">marine sediment metagenome</name>
    <dbReference type="NCBI Taxonomy" id="412755"/>
    <lineage>
        <taxon>unclassified sequences</taxon>
        <taxon>metagenomes</taxon>
        <taxon>ecological metagenomes</taxon>
    </lineage>
</organism>
<dbReference type="SUPFAM" id="SSF53756">
    <property type="entry name" value="UDP-Glycosyltransferase/glycogen phosphorylase"/>
    <property type="match status" value="1"/>
</dbReference>
<dbReference type="EMBL" id="BARV01021413">
    <property type="protein sequence ID" value="GAI23415.1"/>
    <property type="molecule type" value="Genomic_DNA"/>
</dbReference>
<dbReference type="Gene3D" id="3.40.50.2000">
    <property type="entry name" value="Glycogen Phosphorylase B"/>
    <property type="match status" value="2"/>
</dbReference>
<dbReference type="GO" id="GO:0005829">
    <property type="term" value="C:cytosol"/>
    <property type="evidence" value="ECO:0007669"/>
    <property type="project" value="TreeGrafter"/>
</dbReference>
<dbReference type="AlphaFoldDB" id="X1N990"/>
<comment type="caution">
    <text evidence="1">The sequence shown here is derived from an EMBL/GenBank/DDBJ whole genome shotgun (WGS) entry which is preliminary data.</text>
</comment>
<protein>
    <recommendedName>
        <fullName evidence="2">Glycosyltransferase family 9 (Heptosyltransferase)</fullName>
    </recommendedName>
</protein>
<evidence type="ECO:0008006" key="2">
    <source>
        <dbReference type="Google" id="ProtNLM"/>
    </source>
</evidence>
<feature type="non-terminal residue" evidence="1">
    <location>
        <position position="237"/>
    </location>
</feature>
<proteinExistence type="predicted"/>
<name>X1N990_9ZZZZ</name>
<dbReference type="PANTHER" id="PTHR30160">
    <property type="entry name" value="TETRAACYLDISACCHARIDE 4'-KINASE-RELATED"/>
    <property type="match status" value="1"/>
</dbReference>
<accession>X1N990</accession>